<comment type="caution">
    <text evidence="1">The sequence shown here is derived from an EMBL/GenBank/DDBJ whole genome shotgun (WGS) entry which is preliminary data.</text>
</comment>
<sequence>MLMSSLSPTGAPDTQPAATIPLDVFAPPLCGPVVGTTRVEDVGTGEDLIEAVFSGWKLPGEFSKKRFPKKAAACTSKSLITKLFDSAVNSGGLLCTSKPQHNSAQVIGPNNRADSERHPLAADGPLLRALCGGFAGAAKYRVAIDVKARTP</sequence>
<accession>A0ABM9T7W0</accession>
<evidence type="ECO:0000313" key="1">
    <source>
        <dbReference type="EMBL" id="CQR36950.1"/>
    </source>
</evidence>
<keyword evidence="2" id="KW-1185">Reference proteome</keyword>
<name>A0ABM9T7W0_THIA3</name>
<proteinExistence type="predicted"/>
<evidence type="ECO:0000313" key="2">
    <source>
        <dbReference type="Proteomes" id="UP000078599"/>
    </source>
</evidence>
<dbReference type="Proteomes" id="UP000078599">
    <property type="component" value="Unassembled WGS sequence"/>
</dbReference>
<gene>
    <name evidence="1" type="ORF">THICB1_70031</name>
</gene>
<dbReference type="EMBL" id="CTRI01000029">
    <property type="protein sequence ID" value="CQR36950.1"/>
    <property type="molecule type" value="Genomic_DNA"/>
</dbReference>
<organism evidence="1 2">
    <name type="scientific">Thiomonas arsenitoxydans (strain DSM 22701 / CIP 110005 / 3As)</name>
    <dbReference type="NCBI Taxonomy" id="426114"/>
    <lineage>
        <taxon>Bacteria</taxon>
        <taxon>Pseudomonadati</taxon>
        <taxon>Pseudomonadota</taxon>
        <taxon>Betaproteobacteria</taxon>
        <taxon>Burkholderiales</taxon>
        <taxon>Thiomonas</taxon>
    </lineage>
</organism>
<reference evidence="1 2" key="1">
    <citation type="submission" date="2015-03" db="EMBL/GenBank/DDBJ databases">
        <authorList>
            <person name="Regsiter A."/>
            <person name="william w."/>
        </authorList>
    </citation>
    <scope>NUCLEOTIDE SEQUENCE [LARGE SCALE GENOMIC DNA]</scope>
    <source>
        <strain evidence="1 2">CB1</strain>
    </source>
</reference>
<protein>
    <submittedName>
        <fullName evidence="1">Uncharacterized protein</fullName>
    </submittedName>
</protein>